<gene>
    <name evidence="1" type="ORF">LJ739_15620</name>
</gene>
<dbReference type="EMBL" id="JAJEWP010000005">
    <property type="protein sequence ID" value="MCC2617680.1"/>
    <property type="molecule type" value="Genomic_DNA"/>
</dbReference>
<keyword evidence="2" id="KW-1185">Reference proteome</keyword>
<dbReference type="Proteomes" id="UP001520878">
    <property type="component" value="Unassembled WGS sequence"/>
</dbReference>
<evidence type="ECO:0000313" key="2">
    <source>
        <dbReference type="Proteomes" id="UP001520878"/>
    </source>
</evidence>
<proteinExistence type="predicted"/>
<reference evidence="1 2" key="1">
    <citation type="submission" date="2021-10" db="EMBL/GenBank/DDBJ databases">
        <title>Draft genome of Aestuariibacter halophilus JC2043.</title>
        <authorList>
            <person name="Emsley S.A."/>
            <person name="Pfannmuller K.M."/>
            <person name="Ushijima B."/>
            <person name="Saw J.H."/>
            <person name="Videau P."/>
        </authorList>
    </citation>
    <scope>NUCLEOTIDE SEQUENCE [LARGE SCALE GENOMIC DNA]</scope>
    <source>
        <strain evidence="1 2">JC2043</strain>
    </source>
</reference>
<name>A0ABS8GAR7_9ALTE</name>
<protein>
    <submittedName>
        <fullName evidence="1">Uncharacterized protein</fullName>
    </submittedName>
</protein>
<organism evidence="1 2">
    <name type="scientific">Fluctibacter halophilus</name>
    <dbReference type="NCBI Taxonomy" id="226011"/>
    <lineage>
        <taxon>Bacteria</taxon>
        <taxon>Pseudomonadati</taxon>
        <taxon>Pseudomonadota</taxon>
        <taxon>Gammaproteobacteria</taxon>
        <taxon>Alteromonadales</taxon>
        <taxon>Alteromonadaceae</taxon>
        <taxon>Fluctibacter</taxon>
    </lineage>
</organism>
<comment type="caution">
    <text evidence="1">The sequence shown here is derived from an EMBL/GenBank/DDBJ whole genome shotgun (WGS) entry which is preliminary data.</text>
</comment>
<accession>A0ABS8GAR7</accession>
<sequence length="174" mass="20168">MLSSDEEKRMLEQHAGEIFLRCYQQRFGIPGTLLHSNLPRKPDLSCKIGEQPVDLEIAHLYGSEEEAMLLLGRELDQKTRYALKQLWSDDDPHLRLVHSLNRILAHKSTRRYEAKRVWLVIRNAHPAWRTPIIRQQLDQVSLPRFHPFGQIWIIGDLQGSSGMLQLYPGNPQTG</sequence>
<evidence type="ECO:0000313" key="1">
    <source>
        <dbReference type="EMBL" id="MCC2617680.1"/>
    </source>
</evidence>
<dbReference type="RefSeq" id="WP_229162012.1">
    <property type="nucleotide sequence ID" value="NZ_JAJEWP010000005.1"/>
</dbReference>